<name>A0A0K0DAR1_ANGCA</name>
<dbReference type="AlphaFoldDB" id="A0A0K0DAR1"/>
<dbReference type="WBParaSite" id="ACAC_0000740601-mRNA-1">
    <property type="protein sequence ID" value="ACAC_0000740601-mRNA-1"/>
    <property type="gene ID" value="ACAC_0000740601"/>
</dbReference>
<dbReference type="GO" id="GO:0005765">
    <property type="term" value="C:lysosomal membrane"/>
    <property type="evidence" value="ECO:0007669"/>
    <property type="project" value="UniProtKB-SubCell"/>
</dbReference>
<dbReference type="STRING" id="6313.A0A0K0DAR1"/>
<dbReference type="GO" id="GO:0012505">
    <property type="term" value="C:endomembrane system"/>
    <property type="evidence" value="ECO:0007669"/>
    <property type="project" value="UniProtKB-SubCell"/>
</dbReference>
<keyword evidence="4 7" id="KW-0812">Transmembrane</keyword>
<protein>
    <recommendedName>
        <fullName evidence="7">Battenin</fullName>
    </recommendedName>
</protein>
<dbReference type="Pfam" id="PF02487">
    <property type="entry name" value="CLN3"/>
    <property type="match status" value="1"/>
</dbReference>
<evidence type="ECO:0000256" key="1">
    <source>
        <dbReference type="ARBA" id="ARBA00004127"/>
    </source>
</evidence>
<evidence type="ECO:0000256" key="2">
    <source>
        <dbReference type="ARBA" id="ARBA00007467"/>
    </source>
</evidence>
<dbReference type="GO" id="GO:0007040">
    <property type="term" value="P:lysosome organization"/>
    <property type="evidence" value="ECO:0007669"/>
    <property type="project" value="TreeGrafter"/>
</dbReference>
<evidence type="ECO:0000313" key="8">
    <source>
        <dbReference type="Proteomes" id="UP000035642"/>
    </source>
</evidence>
<dbReference type="InterPro" id="IPR003492">
    <property type="entry name" value="Battenin_disease_Cln3"/>
</dbReference>
<feature type="transmembrane region" description="Helical" evidence="7">
    <location>
        <begin position="341"/>
        <end position="363"/>
    </location>
</feature>
<dbReference type="GO" id="GO:0051453">
    <property type="term" value="P:regulation of intracellular pH"/>
    <property type="evidence" value="ECO:0007669"/>
    <property type="project" value="TreeGrafter"/>
</dbReference>
<keyword evidence="6 7" id="KW-0472">Membrane</keyword>
<evidence type="ECO:0000256" key="5">
    <source>
        <dbReference type="ARBA" id="ARBA00022989"/>
    </source>
</evidence>
<dbReference type="PANTHER" id="PTHR10981">
    <property type="entry name" value="BATTENIN"/>
    <property type="match status" value="1"/>
</dbReference>
<evidence type="ECO:0000256" key="4">
    <source>
        <dbReference type="ARBA" id="ARBA00022692"/>
    </source>
</evidence>
<sequence length="376" mass="41170">MCSPISVGVVLICVTLPALVVKLTCPFFIHRVPYGIRHFMVCTLQATALLVTAFAESVPAALVGVSTVAVAGGLGEITYLGLAGHYSKHTISTWSSGTGMSGLIGAFSYAGMTDPRLLALTSTQAMLVMLIMPAIFAFTYYVILVRAPTLRQVSAIRPNEWFSSSRVEMKELSSVSNNANVKVPALNGPLQRLKVIQGLLRYIIPLASVYVTEFVINQGLLELIIFDCQHSFGTSPRSQYKWFQVHYLSAFHKGTVMYPIGVFVSRSSIKLVQLNMISIAFLLPLLQFLNMVFLIFNAIYAFVPHFGVMCAIILYEGLIGGASYVNTFYHIHKKVDASIREFALSTVIIGDTIGLLIAGILAIPIHNVICAMQWYS</sequence>
<dbReference type="PANTHER" id="PTHR10981:SF0">
    <property type="entry name" value="BATTENIN"/>
    <property type="match status" value="1"/>
</dbReference>
<feature type="transmembrane region" description="Helical" evidence="7">
    <location>
        <begin position="94"/>
        <end position="112"/>
    </location>
</feature>
<evidence type="ECO:0000256" key="3">
    <source>
        <dbReference type="ARBA" id="ARBA00022448"/>
    </source>
</evidence>
<comment type="subcellular location">
    <subcellularLocation>
        <location evidence="1">Endomembrane system</location>
        <topology evidence="1">Multi-pass membrane protein</topology>
    </subcellularLocation>
    <subcellularLocation>
        <location evidence="7">Lysosome membrane</location>
        <topology evidence="7">Multi-pass membrane protein</topology>
    </subcellularLocation>
</comment>
<feature type="transmembrane region" description="Helical" evidence="7">
    <location>
        <begin position="306"/>
        <end position="329"/>
    </location>
</feature>
<dbReference type="Proteomes" id="UP000035642">
    <property type="component" value="Unassembled WGS sequence"/>
</dbReference>
<evidence type="ECO:0000256" key="7">
    <source>
        <dbReference type="RuleBase" id="RU361113"/>
    </source>
</evidence>
<reference evidence="8" key="1">
    <citation type="submission" date="2012-09" db="EMBL/GenBank/DDBJ databases">
        <authorList>
            <person name="Martin A.A."/>
        </authorList>
    </citation>
    <scope>NUCLEOTIDE SEQUENCE</scope>
</reference>
<proteinExistence type="inferred from homology"/>
<feature type="transmembrane region" description="Helical" evidence="7">
    <location>
        <begin position="6"/>
        <end position="29"/>
    </location>
</feature>
<evidence type="ECO:0000256" key="6">
    <source>
        <dbReference type="ARBA" id="ARBA00023136"/>
    </source>
</evidence>
<keyword evidence="5 7" id="KW-1133">Transmembrane helix</keyword>
<feature type="transmembrane region" description="Helical" evidence="7">
    <location>
        <begin position="276"/>
        <end position="300"/>
    </location>
</feature>
<keyword evidence="3" id="KW-0813">Transport</keyword>
<dbReference type="SUPFAM" id="SSF103473">
    <property type="entry name" value="MFS general substrate transporter"/>
    <property type="match status" value="2"/>
</dbReference>
<feature type="transmembrane region" description="Helical" evidence="7">
    <location>
        <begin position="124"/>
        <end position="144"/>
    </location>
</feature>
<dbReference type="InterPro" id="IPR018460">
    <property type="entry name" value="Battenin_disease_Cln3_subgr"/>
</dbReference>
<feature type="transmembrane region" description="Helical" evidence="7">
    <location>
        <begin position="61"/>
        <end position="82"/>
    </location>
</feature>
<accession>A0A0K0DAR1</accession>
<keyword evidence="8" id="KW-1185">Reference proteome</keyword>
<dbReference type="PIRSF" id="PIRSF015974">
    <property type="entry name" value="CLN3_BTN1"/>
    <property type="match status" value="1"/>
</dbReference>
<keyword evidence="7" id="KW-0458">Lysosome</keyword>
<comment type="similarity">
    <text evidence="2 7">Belongs to the battenin family.</text>
</comment>
<dbReference type="InterPro" id="IPR036259">
    <property type="entry name" value="MFS_trans_sf"/>
</dbReference>
<reference evidence="9" key="2">
    <citation type="submission" date="2017-02" db="UniProtKB">
        <authorList>
            <consortium name="WormBaseParasite"/>
        </authorList>
    </citation>
    <scope>IDENTIFICATION</scope>
</reference>
<organism evidence="8 9">
    <name type="scientific">Angiostrongylus cantonensis</name>
    <name type="common">Rat lungworm</name>
    <dbReference type="NCBI Taxonomy" id="6313"/>
    <lineage>
        <taxon>Eukaryota</taxon>
        <taxon>Metazoa</taxon>
        <taxon>Ecdysozoa</taxon>
        <taxon>Nematoda</taxon>
        <taxon>Chromadorea</taxon>
        <taxon>Rhabditida</taxon>
        <taxon>Rhabditina</taxon>
        <taxon>Rhabditomorpha</taxon>
        <taxon>Strongyloidea</taxon>
        <taxon>Metastrongylidae</taxon>
        <taxon>Angiostrongylus</taxon>
    </lineage>
</organism>
<evidence type="ECO:0000313" key="9">
    <source>
        <dbReference type="WBParaSite" id="ACAC_0000740601-mRNA-1"/>
    </source>
</evidence>
<dbReference type="PRINTS" id="PR01315">
    <property type="entry name" value="BATTENIN"/>
</dbReference>